<reference evidence="1" key="1">
    <citation type="submission" date="2021-08" db="EMBL/GenBank/DDBJ databases">
        <title>The first chromosome-level gecko genome reveals the dynamic sex chromosomes of Neotropical dwarf geckos (Sphaerodactylidae: Sphaerodactylus).</title>
        <authorList>
            <person name="Pinto B.J."/>
            <person name="Keating S.E."/>
            <person name="Gamble T."/>
        </authorList>
    </citation>
    <scope>NUCLEOTIDE SEQUENCE</scope>
    <source>
        <strain evidence="1">TG3544</strain>
    </source>
</reference>
<gene>
    <name evidence="1" type="ORF">K3G42_020934</name>
</gene>
<comment type="caution">
    <text evidence="1">The sequence shown here is derived from an EMBL/GenBank/DDBJ whole genome shotgun (WGS) entry which is preliminary data.</text>
</comment>
<dbReference type="Proteomes" id="UP000827872">
    <property type="component" value="Linkage Group LG08"/>
</dbReference>
<accession>A0ACB8FAZ5</accession>
<name>A0ACB8FAZ5_9SAUR</name>
<dbReference type="EMBL" id="CM037621">
    <property type="protein sequence ID" value="KAH8002175.1"/>
    <property type="molecule type" value="Genomic_DNA"/>
</dbReference>
<evidence type="ECO:0000313" key="2">
    <source>
        <dbReference type="Proteomes" id="UP000827872"/>
    </source>
</evidence>
<sequence length="77" mass="8985">MKIMVDISTQLHSYSVLYKKWRAIEKLSGHQFENYSFKISYIPDEERFWTDCSTLQCAVTQLPSPELSSILFVATFS</sequence>
<keyword evidence="2" id="KW-1185">Reference proteome</keyword>
<organism evidence="1 2">
    <name type="scientific">Sphaerodactylus townsendi</name>
    <dbReference type="NCBI Taxonomy" id="933632"/>
    <lineage>
        <taxon>Eukaryota</taxon>
        <taxon>Metazoa</taxon>
        <taxon>Chordata</taxon>
        <taxon>Craniata</taxon>
        <taxon>Vertebrata</taxon>
        <taxon>Euteleostomi</taxon>
        <taxon>Lepidosauria</taxon>
        <taxon>Squamata</taxon>
        <taxon>Bifurcata</taxon>
        <taxon>Gekkota</taxon>
        <taxon>Sphaerodactylidae</taxon>
        <taxon>Sphaerodactylus</taxon>
    </lineage>
</organism>
<protein>
    <submittedName>
        <fullName evidence="1">Uncharacterized protein</fullName>
    </submittedName>
</protein>
<proteinExistence type="predicted"/>
<evidence type="ECO:0000313" key="1">
    <source>
        <dbReference type="EMBL" id="KAH8002175.1"/>
    </source>
</evidence>